<name>A0ABX4M9J4_9ACTO</name>
<comment type="caution">
    <text evidence="1">The sequence shown here is derived from an EMBL/GenBank/DDBJ whole genome shotgun (WGS) entry which is preliminary data.</text>
</comment>
<dbReference type="RefSeq" id="WP_086615713.1">
    <property type="nucleotide sequence ID" value="NZ_MTPX02000061.1"/>
</dbReference>
<dbReference type="EMBL" id="MTPX02000061">
    <property type="protein sequence ID" value="PHP52135.1"/>
    <property type="molecule type" value="Genomic_DNA"/>
</dbReference>
<proteinExistence type="predicted"/>
<organism evidence="1 2">
    <name type="scientific">Actinomyces ruminis</name>
    <dbReference type="NCBI Taxonomy" id="1937003"/>
    <lineage>
        <taxon>Bacteria</taxon>
        <taxon>Bacillati</taxon>
        <taxon>Actinomycetota</taxon>
        <taxon>Actinomycetes</taxon>
        <taxon>Actinomycetales</taxon>
        <taxon>Actinomycetaceae</taxon>
        <taxon>Actinomyces</taxon>
    </lineage>
</organism>
<evidence type="ECO:0000313" key="2">
    <source>
        <dbReference type="Proteomes" id="UP000194577"/>
    </source>
</evidence>
<dbReference type="Proteomes" id="UP000194577">
    <property type="component" value="Unassembled WGS sequence"/>
</dbReference>
<protein>
    <submittedName>
        <fullName evidence="1">Uncharacterized protein</fullName>
    </submittedName>
</protein>
<reference evidence="1 2" key="1">
    <citation type="submission" date="2017-10" db="EMBL/GenBank/DDBJ databases">
        <title>Draft genome sequence of cellulolytic Actinomyces sp CtC72 isolated from cattle rumen fluid.</title>
        <authorList>
            <person name="Joshi A.J."/>
            <person name="Vasudevan G."/>
            <person name="Lanjekar V.B."/>
            <person name="Hivarkar S."/>
            <person name="Engineer A."/>
            <person name="Pore S.D."/>
            <person name="Dhakephalkar P.K."/>
            <person name="Dagar S."/>
        </authorList>
    </citation>
    <scope>NUCLEOTIDE SEQUENCE [LARGE SCALE GENOMIC DNA]</scope>
    <source>
        <strain evidence="2">CtC72</strain>
    </source>
</reference>
<keyword evidence="2" id="KW-1185">Reference proteome</keyword>
<gene>
    <name evidence="1" type="ORF">BW737_011685</name>
</gene>
<evidence type="ECO:0000313" key="1">
    <source>
        <dbReference type="EMBL" id="PHP52135.1"/>
    </source>
</evidence>
<accession>A0ABX4M9J4</accession>
<sequence length="123" mass="13318">MASDAHGSVVATSTRIHESLEFQRKEDGERTVTLTVNDDGTWSVDAACPDITSSTTGNWSLTGGNLTITEYNAEETLLLRDDENGGMALSIPAEVDEDDMLSSFQWTYANGGLQVPVSWDKDS</sequence>